<evidence type="ECO:0000256" key="1">
    <source>
        <dbReference type="ARBA" id="ARBA00009179"/>
    </source>
</evidence>
<evidence type="ECO:0000256" key="4">
    <source>
        <dbReference type="ARBA" id="ARBA00022825"/>
    </source>
</evidence>
<keyword evidence="4 5" id="KW-0720">Serine protease</keyword>
<evidence type="ECO:0000313" key="9">
    <source>
        <dbReference type="Proteomes" id="UP000004095"/>
    </source>
</evidence>
<dbReference type="CDD" id="cd06782">
    <property type="entry name" value="cpPDZ_CPP-like"/>
    <property type="match status" value="1"/>
</dbReference>
<dbReference type="InterPro" id="IPR005151">
    <property type="entry name" value="Tail-specific_protease"/>
</dbReference>
<dbReference type="InterPro" id="IPR040573">
    <property type="entry name" value="TSP_N"/>
</dbReference>
<dbReference type="InterPro" id="IPR036034">
    <property type="entry name" value="PDZ_sf"/>
</dbReference>
<dbReference type="CDD" id="cd07560">
    <property type="entry name" value="Peptidase_S41_CPP"/>
    <property type="match status" value="1"/>
</dbReference>
<dbReference type="PROSITE" id="PS50106">
    <property type="entry name" value="PDZ"/>
    <property type="match status" value="1"/>
</dbReference>
<evidence type="ECO:0000259" key="7">
    <source>
        <dbReference type="PROSITE" id="PS50106"/>
    </source>
</evidence>
<dbReference type="InterPro" id="IPR004447">
    <property type="entry name" value="Peptidase_S41A"/>
</dbReference>
<dbReference type="GO" id="GO:0007165">
    <property type="term" value="P:signal transduction"/>
    <property type="evidence" value="ECO:0007669"/>
    <property type="project" value="TreeGrafter"/>
</dbReference>
<dbReference type="SUPFAM" id="SSF50156">
    <property type="entry name" value="PDZ domain-like"/>
    <property type="match status" value="1"/>
</dbReference>
<dbReference type="FunFam" id="3.90.226.10:FF:000090">
    <property type="entry name" value="Tail-specific protease"/>
    <property type="match status" value="1"/>
</dbReference>
<dbReference type="EC" id="3.4.21.102" evidence="8"/>
<dbReference type="Gene3D" id="2.30.42.10">
    <property type="match status" value="1"/>
</dbReference>
<comment type="similarity">
    <text evidence="1 5">Belongs to the peptidase S41A family.</text>
</comment>
<dbReference type="NCBIfam" id="TIGR00225">
    <property type="entry name" value="prc"/>
    <property type="match status" value="1"/>
</dbReference>
<dbReference type="eggNOG" id="COG0793">
    <property type="taxonomic scope" value="Bacteria"/>
</dbReference>
<comment type="caution">
    <text evidence="8">The sequence shown here is derived from an EMBL/GenBank/DDBJ whole genome shotgun (WGS) entry which is preliminary data.</text>
</comment>
<reference evidence="8 9" key="1">
    <citation type="submission" date="2007-01" db="EMBL/GenBank/DDBJ databases">
        <authorList>
            <person name="Haygood M."/>
            <person name="Podell S."/>
            <person name="Anderson C."/>
            <person name="Hopkinson B."/>
            <person name="Roe K."/>
            <person name="Barbeau K."/>
            <person name="Gaasterland T."/>
            <person name="Ferriera S."/>
            <person name="Johnson J."/>
            <person name="Kravitz S."/>
            <person name="Beeson K."/>
            <person name="Sutton G."/>
            <person name="Rogers Y.-H."/>
            <person name="Friedman R."/>
            <person name="Frazier M."/>
            <person name="Venter J.C."/>
        </authorList>
    </citation>
    <scope>NUCLEOTIDE SEQUENCE [LARGE SCALE GENOMIC DNA]</scope>
    <source>
        <strain evidence="8 9">ATCC 23134</strain>
    </source>
</reference>
<evidence type="ECO:0000256" key="2">
    <source>
        <dbReference type="ARBA" id="ARBA00022670"/>
    </source>
</evidence>
<feature type="domain" description="PDZ" evidence="7">
    <location>
        <begin position="242"/>
        <end position="313"/>
    </location>
</feature>
<dbReference type="InterPro" id="IPR001478">
    <property type="entry name" value="PDZ"/>
</dbReference>
<dbReference type="Gene3D" id="3.90.226.10">
    <property type="entry name" value="2-enoyl-CoA Hydratase, Chain A, domain 1"/>
    <property type="match status" value="1"/>
</dbReference>
<dbReference type="AlphaFoldDB" id="A1ZTW6"/>
<dbReference type="PANTHER" id="PTHR32060:SF22">
    <property type="entry name" value="CARBOXYL-TERMINAL-PROCESSING PEPTIDASE 3, CHLOROPLASTIC"/>
    <property type="match status" value="1"/>
</dbReference>
<keyword evidence="3 5" id="KW-0378">Hydrolase</keyword>
<feature type="compositionally biased region" description="Basic and acidic residues" evidence="6">
    <location>
        <begin position="638"/>
        <end position="648"/>
    </location>
</feature>
<gene>
    <name evidence="8" type="ORF">M23134_02550</name>
</gene>
<dbReference type="Pfam" id="PF11818">
    <property type="entry name" value="DUF3340"/>
    <property type="match status" value="1"/>
</dbReference>
<dbReference type="SUPFAM" id="SSF52096">
    <property type="entry name" value="ClpP/crotonase"/>
    <property type="match status" value="1"/>
</dbReference>
<evidence type="ECO:0000256" key="6">
    <source>
        <dbReference type="SAM" id="MobiDB-lite"/>
    </source>
</evidence>
<dbReference type="SMART" id="SM00228">
    <property type="entry name" value="PDZ"/>
    <property type="match status" value="1"/>
</dbReference>
<dbReference type="SMART" id="SM00245">
    <property type="entry name" value="TSPc"/>
    <property type="match status" value="1"/>
</dbReference>
<evidence type="ECO:0000256" key="5">
    <source>
        <dbReference type="RuleBase" id="RU004404"/>
    </source>
</evidence>
<protein>
    <submittedName>
        <fullName evidence="8">Tail-specific protease</fullName>
        <ecNumber evidence="8">3.4.21.102</ecNumber>
    </submittedName>
</protein>
<dbReference type="GO" id="GO:0004252">
    <property type="term" value="F:serine-type endopeptidase activity"/>
    <property type="evidence" value="ECO:0007669"/>
    <property type="project" value="UniProtKB-EC"/>
</dbReference>
<dbReference type="InterPro" id="IPR020992">
    <property type="entry name" value="Tail_Prtase_C"/>
</dbReference>
<dbReference type="RefSeq" id="WP_002701457.1">
    <property type="nucleotide sequence ID" value="NZ_AAWS01000037.1"/>
</dbReference>
<dbReference type="Pfam" id="PF03572">
    <property type="entry name" value="Peptidase_S41"/>
    <property type="match status" value="1"/>
</dbReference>
<dbReference type="PANTHER" id="PTHR32060">
    <property type="entry name" value="TAIL-SPECIFIC PROTEASE"/>
    <property type="match status" value="1"/>
</dbReference>
<sequence length="680" mass="78278">MKKAIIFLSLLVIIAGFVFYTPPSQFGHNIDPRDSSKKLKPEKIHTQKARIVSGIINFHHYRQMKFNDSLSVVMFNSYIKSLDNSKLYFLKSDIEEFKKYRYYLDDDLQVGKVDVAYKIFNRFRTRFLSRIKKNLQTIQKDFDFTKDESYETNRDNAEWSSSKAMLDKVWDKMLKHQFLGLRLSKKKDTEIRKLLKRRFENYKKNVIQYTAEDVFQIYMNALSETYDPHTNYFSPISSDNFKIRMSKSLEGIGAVLSTEGDYTVIRSVRPGGPAFKTKALHPNDKVIGVAQGDKKEFIDVVGWRVDEVVQLIRGPKGSIVRLKLLKHDATTDSEPQVLRIVRDKIKLEEQKASKKIIKLDHNGKAFKIGVIHIPSFYLDFDAYQAGQKDYASTSNDTRRLIKELQKEKVDGILIDLRYNGGGSLKEAVDLTGLFIKEGPVVQVRDSRGKIEELKDKNKEQVYAGPLGVLVNRYSASASEIFSGAIQDYNRGIIIGEQTYGKGTVQNVINLDRFVQDKTKKAGQLNLTLAKYYRITGSSTQNQGVTPDIKLPSVYLSNEVGESSQPSALPWDEIKSASFAATNHITPKMKDKLRQYYQQRLKTDEDLQRLLSDIKEIRVERKRTVVSLNEKIRLTKKAEWDKKEQERKARDKKLHKKENRDVFLQNGGQILSEMIRVNGGQ</sequence>
<keyword evidence="2 5" id="KW-0645">Protease</keyword>
<dbReference type="MEROPS" id="S41.001"/>
<dbReference type="OrthoDB" id="9812068at2"/>
<proteinExistence type="inferred from homology"/>
<dbReference type="InterPro" id="IPR029045">
    <property type="entry name" value="ClpP/crotonase-like_dom_sf"/>
</dbReference>
<organism evidence="8 9">
    <name type="scientific">Microscilla marina ATCC 23134</name>
    <dbReference type="NCBI Taxonomy" id="313606"/>
    <lineage>
        <taxon>Bacteria</taxon>
        <taxon>Pseudomonadati</taxon>
        <taxon>Bacteroidota</taxon>
        <taxon>Cytophagia</taxon>
        <taxon>Cytophagales</taxon>
        <taxon>Microscillaceae</taxon>
        <taxon>Microscilla</taxon>
    </lineage>
</organism>
<evidence type="ECO:0000313" key="8">
    <source>
        <dbReference type="EMBL" id="EAY26218.1"/>
    </source>
</evidence>
<dbReference type="Proteomes" id="UP000004095">
    <property type="component" value="Unassembled WGS sequence"/>
</dbReference>
<keyword evidence="9" id="KW-1185">Reference proteome</keyword>
<name>A1ZTW6_MICM2</name>
<accession>A1ZTW6</accession>
<feature type="region of interest" description="Disordered" evidence="6">
    <location>
        <begin position="638"/>
        <end position="658"/>
    </location>
</feature>
<dbReference type="GO" id="GO:0006508">
    <property type="term" value="P:proteolysis"/>
    <property type="evidence" value="ECO:0007669"/>
    <property type="project" value="UniProtKB-KW"/>
</dbReference>
<dbReference type="EMBL" id="AAWS01000037">
    <property type="protein sequence ID" value="EAY26218.1"/>
    <property type="molecule type" value="Genomic_DNA"/>
</dbReference>
<evidence type="ECO:0000256" key="3">
    <source>
        <dbReference type="ARBA" id="ARBA00022801"/>
    </source>
</evidence>
<dbReference type="GO" id="GO:0030288">
    <property type="term" value="C:outer membrane-bounded periplasmic space"/>
    <property type="evidence" value="ECO:0007669"/>
    <property type="project" value="TreeGrafter"/>
</dbReference>
<dbReference type="Pfam" id="PF00595">
    <property type="entry name" value="PDZ"/>
    <property type="match status" value="1"/>
</dbReference>
<dbReference type="Pfam" id="PF17804">
    <property type="entry name" value="TSP_NTD"/>
    <property type="match status" value="1"/>
</dbReference>